<feature type="compositionally biased region" description="Low complexity" evidence="1">
    <location>
        <begin position="144"/>
        <end position="165"/>
    </location>
</feature>
<dbReference type="Proteomes" id="UP001150907">
    <property type="component" value="Unassembled WGS sequence"/>
</dbReference>
<name>A0A9W8EIA3_9FUNG</name>
<organism evidence="2 3">
    <name type="scientific">Coemansia thaxteri</name>
    <dbReference type="NCBI Taxonomy" id="2663907"/>
    <lineage>
        <taxon>Eukaryota</taxon>
        <taxon>Fungi</taxon>
        <taxon>Fungi incertae sedis</taxon>
        <taxon>Zoopagomycota</taxon>
        <taxon>Kickxellomycotina</taxon>
        <taxon>Kickxellomycetes</taxon>
        <taxon>Kickxellales</taxon>
        <taxon>Kickxellaceae</taxon>
        <taxon>Coemansia</taxon>
    </lineage>
</organism>
<sequence length="165" mass="18347">MTESQLSFFPTVPRQLRDGYMEFKATYYRKRDAAKKRLQERMHRDKQRKPSSGTTGPKPNDRRLKQRTLYEQYAPYHDDGLNESPMPSYASTSNAGSTILGLGSFLSGADSATDDSSTTASSVLSRRPMSTNATRRAGSNLAYSMSERASSSEGESSKTPVSLRR</sequence>
<proteinExistence type="predicted"/>
<feature type="region of interest" description="Disordered" evidence="1">
    <location>
        <begin position="32"/>
        <end position="165"/>
    </location>
</feature>
<protein>
    <submittedName>
        <fullName evidence="2">Uncharacterized protein</fullName>
    </submittedName>
</protein>
<dbReference type="OrthoDB" id="5599171at2759"/>
<keyword evidence="3" id="KW-1185">Reference proteome</keyword>
<comment type="caution">
    <text evidence="2">The sequence shown here is derived from an EMBL/GenBank/DDBJ whole genome shotgun (WGS) entry which is preliminary data.</text>
</comment>
<evidence type="ECO:0000313" key="2">
    <source>
        <dbReference type="EMBL" id="KAJ2002279.1"/>
    </source>
</evidence>
<feature type="compositionally biased region" description="Basic and acidic residues" evidence="1">
    <location>
        <begin position="32"/>
        <end position="43"/>
    </location>
</feature>
<feature type="compositionally biased region" description="Low complexity" evidence="1">
    <location>
        <begin position="109"/>
        <end position="122"/>
    </location>
</feature>
<evidence type="ECO:0000256" key="1">
    <source>
        <dbReference type="SAM" id="MobiDB-lite"/>
    </source>
</evidence>
<accession>A0A9W8EIA3</accession>
<reference evidence="2" key="1">
    <citation type="submission" date="2022-07" db="EMBL/GenBank/DDBJ databases">
        <title>Phylogenomic reconstructions and comparative analyses of Kickxellomycotina fungi.</title>
        <authorList>
            <person name="Reynolds N.K."/>
            <person name="Stajich J.E."/>
            <person name="Barry K."/>
            <person name="Grigoriev I.V."/>
            <person name="Crous P."/>
            <person name="Smith M.E."/>
        </authorList>
    </citation>
    <scope>NUCLEOTIDE SEQUENCE</scope>
    <source>
        <strain evidence="2">IMI 214461</strain>
    </source>
</reference>
<dbReference type="AlphaFoldDB" id="A0A9W8EIA3"/>
<gene>
    <name evidence="2" type="ORF">H4R26_003685</name>
</gene>
<dbReference type="EMBL" id="JANBQF010000317">
    <property type="protein sequence ID" value="KAJ2002279.1"/>
    <property type="molecule type" value="Genomic_DNA"/>
</dbReference>
<evidence type="ECO:0000313" key="3">
    <source>
        <dbReference type="Proteomes" id="UP001150907"/>
    </source>
</evidence>